<dbReference type="EMBL" id="LR586016">
    <property type="protein sequence ID" value="VIP04251.1"/>
    <property type="molecule type" value="Genomic_DNA"/>
</dbReference>
<dbReference type="PROSITE" id="PS00409">
    <property type="entry name" value="PROKAR_NTER_METHYL"/>
    <property type="match status" value="1"/>
</dbReference>
<dbReference type="InterPro" id="IPR011453">
    <property type="entry name" value="DUF1559"/>
</dbReference>
<dbReference type="SUPFAM" id="SSF54523">
    <property type="entry name" value="Pili subunits"/>
    <property type="match status" value="1"/>
</dbReference>
<dbReference type="Pfam" id="PF07963">
    <property type="entry name" value="N_methyl"/>
    <property type="match status" value="1"/>
</dbReference>
<dbReference type="InParanoid" id="A0A6C2YSA9"/>
<keyword evidence="1" id="KW-0472">Membrane</keyword>
<dbReference type="PANTHER" id="PTHR30093">
    <property type="entry name" value="GENERAL SECRETION PATHWAY PROTEIN G"/>
    <property type="match status" value="1"/>
</dbReference>
<dbReference type="EMBL" id="LR593887">
    <property type="protein sequence ID" value="VTS05865.1"/>
    <property type="molecule type" value="Genomic_DNA"/>
</dbReference>
<dbReference type="KEGG" id="tim:GMBLW1_49420"/>
<dbReference type="Pfam" id="PF07596">
    <property type="entry name" value="SBP_bac_10"/>
    <property type="match status" value="1"/>
</dbReference>
<dbReference type="Proteomes" id="UP000464378">
    <property type="component" value="Chromosome"/>
</dbReference>
<name>A0A6C2YSA9_9BACT</name>
<evidence type="ECO:0000313" key="4">
    <source>
        <dbReference type="Proteomes" id="UP000464378"/>
    </source>
</evidence>
<evidence type="ECO:0000259" key="2">
    <source>
        <dbReference type="Pfam" id="PF07596"/>
    </source>
</evidence>
<dbReference type="InterPro" id="IPR045584">
    <property type="entry name" value="Pilin-like"/>
</dbReference>
<evidence type="ECO:0000256" key="1">
    <source>
        <dbReference type="SAM" id="Phobius"/>
    </source>
</evidence>
<gene>
    <name evidence="3" type="ORF">GMBLW1_49420</name>
</gene>
<feature type="transmembrane region" description="Helical" evidence="1">
    <location>
        <begin position="7"/>
        <end position="31"/>
    </location>
</feature>
<keyword evidence="1" id="KW-1133">Transmembrane helix</keyword>
<protein>
    <recommendedName>
        <fullName evidence="2">DUF1559 domain-containing protein</fullName>
    </recommendedName>
</protein>
<dbReference type="InterPro" id="IPR027558">
    <property type="entry name" value="Pre_pil_HX9DG_C"/>
</dbReference>
<dbReference type="Gene3D" id="3.30.700.10">
    <property type="entry name" value="Glycoprotein, Type 4 Pilin"/>
    <property type="match status" value="1"/>
</dbReference>
<accession>A0A6C2YSA9</accession>
<keyword evidence="4" id="KW-1185">Reference proteome</keyword>
<keyword evidence="1" id="KW-0812">Transmembrane</keyword>
<dbReference type="PANTHER" id="PTHR30093:SF2">
    <property type="entry name" value="TYPE II SECRETION SYSTEM PROTEIN H"/>
    <property type="match status" value="1"/>
</dbReference>
<evidence type="ECO:0000313" key="3">
    <source>
        <dbReference type="EMBL" id="VIP04251.1"/>
    </source>
</evidence>
<dbReference type="NCBIfam" id="TIGR02532">
    <property type="entry name" value="IV_pilin_GFxxxE"/>
    <property type="match status" value="1"/>
</dbReference>
<dbReference type="AlphaFoldDB" id="A0A6C2YSA9"/>
<dbReference type="RefSeq" id="WP_162659355.1">
    <property type="nucleotide sequence ID" value="NZ_LR593887.1"/>
</dbReference>
<feature type="domain" description="DUF1559" evidence="2">
    <location>
        <begin position="32"/>
        <end position="296"/>
    </location>
</feature>
<reference evidence="3" key="1">
    <citation type="submission" date="2019-04" db="EMBL/GenBank/DDBJ databases">
        <authorList>
            <consortium name="Science for Life Laboratories"/>
        </authorList>
    </citation>
    <scope>NUCLEOTIDE SEQUENCE</scope>
    <source>
        <strain evidence="3">MBLW1</strain>
    </source>
</reference>
<sequence length="315" mass="34327">MRASRHGFTLIELLVVIAIIAILIGLLLPAVQKVREAAARMRCQNNLKQLGLALHNYHDQFQVFPRNNPLVTRSSDGRAFVERPWSIDLLPFLEQDNLYRQWNLTLGYAEGNNRNLVRTAIPMYKCPSSPTQAIETFQPPSAAFSADSTALAGSTFQAAPVEYFAPLSVRRPPMTTADPLDPGLLQQVNPVRMATVTDGLSNTIAFGEVSAFPRGLIRGNLPHPTFPNNAAGFGFLGGWNRTLYIRTDATGATLNGGNCLMNCTNYAGVNLYSFHTGGANVSIADGSVRFLRDSVSMDALYRLTAVADGLPNLED</sequence>
<dbReference type="NCBIfam" id="TIGR04294">
    <property type="entry name" value="pre_pil_HX9DG"/>
    <property type="match status" value="1"/>
</dbReference>
<organism evidence="3">
    <name type="scientific">Tuwongella immobilis</name>
    <dbReference type="NCBI Taxonomy" id="692036"/>
    <lineage>
        <taxon>Bacteria</taxon>
        <taxon>Pseudomonadati</taxon>
        <taxon>Planctomycetota</taxon>
        <taxon>Planctomycetia</taxon>
        <taxon>Gemmatales</taxon>
        <taxon>Gemmataceae</taxon>
        <taxon>Tuwongella</taxon>
    </lineage>
</organism>
<dbReference type="InterPro" id="IPR012902">
    <property type="entry name" value="N_methyl_site"/>
</dbReference>
<proteinExistence type="predicted"/>